<dbReference type="Pfam" id="PF01381">
    <property type="entry name" value="HTH_3"/>
    <property type="match status" value="1"/>
</dbReference>
<organism evidence="2">
    <name type="scientific">Sinorhizobium medicae</name>
    <dbReference type="NCBI Taxonomy" id="110321"/>
    <lineage>
        <taxon>Bacteria</taxon>
        <taxon>Pseudomonadati</taxon>
        <taxon>Pseudomonadota</taxon>
        <taxon>Alphaproteobacteria</taxon>
        <taxon>Hyphomicrobiales</taxon>
        <taxon>Rhizobiaceae</taxon>
        <taxon>Sinorhizobium/Ensifer group</taxon>
        <taxon>Sinorhizobium</taxon>
    </lineage>
</organism>
<evidence type="ECO:0000313" key="2">
    <source>
        <dbReference type="EMBL" id="VTZ60184.1"/>
    </source>
</evidence>
<feature type="domain" description="HTH cro/C1-type" evidence="1">
    <location>
        <begin position="51"/>
        <end position="105"/>
    </location>
</feature>
<dbReference type="InterPro" id="IPR010982">
    <property type="entry name" value="Lambda_DNA-bd_dom_sf"/>
</dbReference>
<dbReference type="AlphaFoldDB" id="A0A508WS73"/>
<protein>
    <submittedName>
        <fullName evidence="2">Transcriptional regulator</fullName>
    </submittedName>
</protein>
<reference evidence="2" key="1">
    <citation type="submission" date="2019-06" db="EMBL/GenBank/DDBJ databases">
        <authorList>
            <person name="Le Quere A."/>
            <person name="Colella S."/>
        </authorList>
    </citation>
    <scope>NUCLEOTIDE SEQUENCE</scope>
    <source>
        <strain evidence="2">EmedicaeMD41</strain>
    </source>
</reference>
<dbReference type="Proteomes" id="UP000507954">
    <property type="component" value="Unassembled WGS sequence"/>
</dbReference>
<accession>A0A508WS73</accession>
<gene>
    <name evidence="2" type="ORF">EMEDMD4_1350011</name>
</gene>
<dbReference type="SUPFAM" id="SSF47413">
    <property type="entry name" value="lambda repressor-like DNA-binding domains"/>
    <property type="match status" value="1"/>
</dbReference>
<dbReference type="RefSeq" id="WP_015241489.1">
    <property type="nucleotide sequence ID" value="NZ_CABFNB010000041.1"/>
</dbReference>
<evidence type="ECO:0000259" key="1">
    <source>
        <dbReference type="PROSITE" id="PS50943"/>
    </source>
</evidence>
<dbReference type="CDD" id="cd00093">
    <property type="entry name" value="HTH_XRE"/>
    <property type="match status" value="1"/>
</dbReference>
<dbReference type="PROSITE" id="PS50943">
    <property type="entry name" value="HTH_CROC1"/>
    <property type="match status" value="1"/>
</dbReference>
<name>A0A508WS73_9HYPH</name>
<proteinExistence type="predicted"/>
<dbReference type="SMART" id="SM00530">
    <property type="entry name" value="HTH_XRE"/>
    <property type="match status" value="1"/>
</dbReference>
<dbReference type="InterPro" id="IPR001387">
    <property type="entry name" value="Cro/C1-type_HTH"/>
</dbReference>
<dbReference type="GO" id="GO:0003677">
    <property type="term" value="F:DNA binding"/>
    <property type="evidence" value="ECO:0007669"/>
    <property type="project" value="InterPro"/>
</dbReference>
<sequence>MAGPSLEQWISDLGLQQVNDPDVDKAVYRLPPPDGRITLSAALEENICTSIREARERRNLSGSKLAPLLGLSEAVYARYETSVSRLKVGRLIHLCEVLRASPEELLAPLDHHLWGENQSKVDLLLACIDKLRAFDEETLQDVFSLLNRLGKTGTSGYGGKGAASAAPFLSGPPSV</sequence>
<dbReference type="EMBL" id="CABFNB010000041">
    <property type="protein sequence ID" value="VTZ60184.1"/>
    <property type="molecule type" value="Genomic_DNA"/>
</dbReference>
<dbReference type="Gene3D" id="1.10.260.40">
    <property type="entry name" value="lambda repressor-like DNA-binding domains"/>
    <property type="match status" value="1"/>
</dbReference>